<accession>F9RZA2</accession>
<organism evidence="2 3">
    <name type="scientific">Vibrio ichthyoenteri ATCC 700023</name>
    <dbReference type="NCBI Taxonomy" id="870968"/>
    <lineage>
        <taxon>Bacteria</taxon>
        <taxon>Pseudomonadati</taxon>
        <taxon>Pseudomonadota</taxon>
        <taxon>Gammaproteobacteria</taxon>
        <taxon>Vibrionales</taxon>
        <taxon>Vibrionaceae</taxon>
        <taxon>Vibrio</taxon>
    </lineage>
</organism>
<proteinExistence type="predicted"/>
<evidence type="ECO:0000313" key="2">
    <source>
        <dbReference type="EMBL" id="EGU45540.1"/>
    </source>
</evidence>
<dbReference type="EMBL" id="AFWF01000053">
    <property type="protein sequence ID" value="EGU45540.1"/>
    <property type="molecule type" value="Genomic_DNA"/>
</dbReference>
<keyword evidence="1" id="KW-0812">Transmembrane</keyword>
<name>F9RZA2_9VIBR</name>
<keyword evidence="1" id="KW-0472">Membrane</keyword>
<sequence>MGLRSQADDLLAGLWLVKYRVWNAFSGTDMRKGIVVGLTLGVGVVIMVASKYQLFGFSHATTFPQLPENPNFTVSKDFDGEWLGRRKDVSKNWLCERTTISGKVVDGFVQLTLTYNGTPLKGWIDEQGALTLYATNARWDYRFTATASGNRIQGDWFLTNGPCKGSWYVERS</sequence>
<comment type="caution">
    <text evidence="2">The sequence shown here is derived from an EMBL/GenBank/DDBJ whole genome shotgun (WGS) entry which is preliminary data.</text>
</comment>
<keyword evidence="3" id="KW-1185">Reference proteome</keyword>
<evidence type="ECO:0000313" key="3">
    <source>
        <dbReference type="Proteomes" id="UP000004605"/>
    </source>
</evidence>
<feature type="transmembrane region" description="Helical" evidence="1">
    <location>
        <begin position="30"/>
        <end position="49"/>
    </location>
</feature>
<evidence type="ECO:0000256" key="1">
    <source>
        <dbReference type="SAM" id="Phobius"/>
    </source>
</evidence>
<protein>
    <submittedName>
        <fullName evidence="2">Uncharacterized protein</fullName>
    </submittedName>
</protein>
<reference evidence="2 3" key="1">
    <citation type="journal article" date="2012" name="Int. J. Syst. Evol. Microbiol.">
        <title>Vibrio caribbeanicus sp. nov., isolated from the marine sponge Scleritoderma cyanea.</title>
        <authorList>
            <person name="Hoffmann M."/>
            <person name="Monday S.R."/>
            <person name="Allard M.W."/>
            <person name="Strain E.A."/>
            <person name="Whittaker P."/>
            <person name="Naum M."/>
            <person name="McCarthy P.J."/>
            <person name="Lopez J.V."/>
            <person name="Fischer M."/>
            <person name="Brown E.W."/>
        </authorList>
    </citation>
    <scope>NUCLEOTIDE SEQUENCE [LARGE SCALE GENOMIC DNA]</scope>
    <source>
        <strain evidence="2 3">ATCC 700023</strain>
    </source>
</reference>
<dbReference type="AlphaFoldDB" id="F9RZA2"/>
<keyword evidence="1" id="KW-1133">Transmembrane helix</keyword>
<gene>
    <name evidence="2" type="ORF">VII00023_12411</name>
</gene>
<dbReference type="Proteomes" id="UP000004605">
    <property type="component" value="Unassembled WGS sequence"/>
</dbReference>